<keyword evidence="1" id="KW-0472">Membrane</keyword>
<gene>
    <name evidence="2" type="ORF">BS47DRAFT_428052</name>
</gene>
<keyword evidence="1" id="KW-1133">Transmembrane helix</keyword>
<accession>A0A9P6AJ26</accession>
<feature type="transmembrane region" description="Helical" evidence="1">
    <location>
        <begin position="112"/>
        <end position="135"/>
    </location>
</feature>
<comment type="caution">
    <text evidence="2">The sequence shown here is derived from an EMBL/GenBank/DDBJ whole genome shotgun (WGS) entry which is preliminary data.</text>
</comment>
<name>A0A9P6AJ26_9AGAM</name>
<proteinExistence type="predicted"/>
<reference evidence="2" key="1">
    <citation type="journal article" date="2020" name="Nat. Commun.">
        <title>Large-scale genome sequencing of mycorrhizal fungi provides insights into the early evolution of symbiotic traits.</title>
        <authorList>
            <person name="Miyauchi S."/>
            <person name="Kiss E."/>
            <person name="Kuo A."/>
            <person name="Drula E."/>
            <person name="Kohler A."/>
            <person name="Sanchez-Garcia M."/>
            <person name="Morin E."/>
            <person name="Andreopoulos B."/>
            <person name="Barry K.W."/>
            <person name="Bonito G."/>
            <person name="Buee M."/>
            <person name="Carver A."/>
            <person name="Chen C."/>
            <person name="Cichocki N."/>
            <person name="Clum A."/>
            <person name="Culley D."/>
            <person name="Crous P.W."/>
            <person name="Fauchery L."/>
            <person name="Girlanda M."/>
            <person name="Hayes R.D."/>
            <person name="Keri Z."/>
            <person name="LaButti K."/>
            <person name="Lipzen A."/>
            <person name="Lombard V."/>
            <person name="Magnuson J."/>
            <person name="Maillard F."/>
            <person name="Murat C."/>
            <person name="Nolan M."/>
            <person name="Ohm R.A."/>
            <person name="Pangilinan J."/>
            <person name="Pereira M.F."/>
            <person name="Perotto S."/>
            <person name="Peter M."/>
            <person name="Pfister S."/>
            <person name="Riley R."/>
            <person name="Sitrit Y."/>
            <person name="Stielow J.B."/>
            <person name="Szollosi G."/>
            <person name="Zifcakova L."/>
            <person name="Stursova M."/>
            <person name="Spatafora J.W."/>
            <person name="Tedersoo L."/>
            <person name="Vaario L.M."/>
            <person name="Yamada A."/>
            <person name="Yan M."/>
            <person name="Wang P."/>
            <person name="Xu J."/>
            <person name="Bruns T."/>
            <person name="Baldrian P."/>
            <person name="Vilgalys R."/>
            <person name="Dunand C."/>
            <person name="Henrissat B."/>
            <person name="Grigoriev I.V."/>
            <person name="Hibbett D."/>
            <person name="Nagy L.G."/>
            <person name="Martin F.M."/>
        </authorList>
    </citation>
    <scope>NUCLEOTIDE SEQUENCE</scope>
    <source>
        <strain evidence="2">UP504</strain>
    </source>
</reference>
<dbReference type="Proteomes" id="UP000886523">
    <property type="component" value="Unassembled WGS sequence"/>
</dbReference>
<dbReference type="Pfam" id="PF13430">
    <property type="entry name" value="DUF4112"/>
    <property type="match status" value="1"/>
</dbReference>
<protein>
    <submittedName>
        <fullName evidence="2">Uncharacterized protein</fullName>
    </submittedName>
</protein>
<organism evidence="2 3">
    <name type="scientific">Hydnum rufescens UP504</name>
    <dbReference type="NCBI Taxonomy" id="1448309"/>
    <lineage>
        <taxon>Eukaryota</taxon>
        <taxon>Fungi</taxon>
        <taxon>Dikarya</taxon>
        <taxon>Basidiomycota</taxon>
        <taxon>Agaricomycotina</taxon>
        <taxon>Agaricomycetes</taxon>
        <taxon>Cantharellales</taxon>
        <taxon>Hydnaceae</taxon>
        <taxon>Hydnum</taxon>
    </lineage>
</organism>
<dbReference type="OrthoDB" id="2103474at2759"/>
<evidence type="ECO:0000313" key="2">
    <source>
        <dbReference type="EMBL" id="KAF9506477.1"/>
    </source>
</evidence>
<sequence>MCFTFPSPSRISCYRRGGTIINHVSPEGPHPFWYIPNTPPGLNFEEEYKLRLHLAIIISQETSLWHRRFGEFLFLGFIPIIGNLLGVREMIRALKLLKDDFQIPEKLYRRMLLRLAVPTAASCLPILGSFIVAAYKPGTRNGKSICQFMAHRMKDAELGEQEASVEKGLGRNEPWPVDLVAWTNNAFFGLQK</sequence>
<dbReference type="EMBL" id="MU129109">
    <property type="protein sequence ID" value="KAF9506477.1"/>
    <property type="molecule type" value="Genomic_DNA"/>
</dbReference>
<dbReference type="InterPro" id="IPR025187">
    <property type="entry name" value="DUF4112"/>
</dbReference>
<feature type="transmembrane region" description="Helical" evidence="1">
    <location>
        <begin position="72"/>
        <end position="91"/>
    </location>
</feature>
<dbReference type="AlphaFoldDB" id="A0A9P6AJ26"/>
<evidence type="ECO:0000256" key="1">
    <source>
        <dbReference type="SAM" id="Phobius"/>
    </source>
</evidence>
<keyword evidence="1" id="KW-0812">Transmembrane</keyword>
<evidence type="ECO:0000313" key="3">
    <source>
        <dbReference type="Proteomes" id="UP000886523"/>
    </source>
</evidence>
<keyword evidence="3" id="KW-1185">Reference proteome</keyword>